<evidence type="ECO:0000313" key="3">
    <source>
        <dbReference type="Proteomes" id="UP000266634"/>
    </source>
</evidence>
<feature type="non-terminal residue" evidence="2">
    <location>
        <position position="1"/>
    </location>
</feature>
<dbReference type="Proteomes" id="UP000266634">
    <property type="component" value="Unassembled WGS sequence"/>
</dbReference>
<name>A0A399P338_9MICO</name>
<dbReference type="EMBL" id="QWEA01001489">
    <property type="protein sequence ID" value="RII99186.1"/>
    <property type="molecule type" value="Genomic_DNA"/>
</dbReference>
<keyword evidence="1" id="KW-0472">Membrane</keyword>
<gene>
    <name evidence="2" type="ORF">DZF93_19315</name>
</gene>
<proteinExistence type="predicted"/>
<evidence type="ECO:0000256" key="1">
    <source>
        <dbReference type="SAM" id="Phobius"/>
    </source>
</evidence>
<reference evidence="2 3" key="1">
    <citation type="submission" date="2018-08" db="EMBL/GenBank/DDBJ databases">
        <title>Genome Sequence of Clavibacter michiganensis Subspecies type strains, and the Atypical Peach-Colored Strains Isolated from Tomato.</title>
        <authorList>
            <person name="Osdaghi E."/>
            <person name="Portier P."/>
            <person name="Briand M."/>
            <person name="Jacques M.-A."/>
        </authorList>
    </citation>
    <scope>NUCLEOTIDE SEQUENCE [LARGE SCALE GENOMIC DNA]</scope>
    <source>
        <strain evidence="2 3">CFBP 6488</strain>
    </source>
</reference>
<keyword evidence="1" id="KW-0812">Transmembrane</keyword>
<accession>A0A399P338</accession>
<keyword evidence="1" id="KW-1133">Transmembrane helix</keyword>
<dbReference type="AlphaFoldDB" id="A0A399P338"/>
<protein>
    <submittedName>
        <fullName evidence="2">Uncharacterized protein</fullName>
    </submittedName>
</protein>
<feature type="transmembrane region" description="Helical" evidence="1">
    <location>
        <begin position="26"/>
        <end position="46"/>
    </location>
</feature>
<sequence>VRTPPASAAHPGRMPQYSARRALRDAAILTAFVLVSQLIVVPLVGGTPTMEHLAAALVGAAVVFPAAYLIRRAAERRRRDD</sequence>
<evidence type="ECO:0000313" key="2">
    <source>
        <dbReference type="EMBL" id="RII99186.1"/>
    </source>
</evidence>
<organism evidence="2 3">
    <name type="scientific">Clavibacter michiganensis subsp. insidiosus</name>
    <dbReference type="NCBI Taxonomy" id="33014"/>
    <lineage>
        <taxon>Bacteria</taxon>
        <taxon>Bacillati</taxon>
        <taxon>Actinomycetota</taxon>
        <taxon>Actinomycetes</taxon>
        <taxon>Micrococcales</taxon>
        <taxon>Microbacteriaceae</taxon>
        <taxon>Clavibacter</taxon>
    </lineage>
</organism>
<feature type="transmembrane region" description="Helical" evidence="1">
    <location>
        <begin position="52"/>
        <end position="70"/>
    </location>
</feature>
<comment type="caution">
    <text evidence="2">The sequence shown here is derived from an EMBL/GenBank/DDBJ whole genome shotgun (WGS) entry which is preliminary data.</text>
</comment>